<accession>A0A1G9MIY5</accession>
<dbReference type="RefSeq" id="WP_093651754.1">
    <property type="nucleotide sequence ID" value="NZ_FNHI01000001.1"/>
</dbReference>
<dbReference type="Proteomes" id="UP000199063">
    <property type="component" value="Unassembled WGS sequence"/>
</dbReference>
<keyword evidence="4" id="KW-1185">Reference proteome</keyword>
<feature type="compositionally biased region" description="Gly residues" evidence="1">
    <location>
        <begin position="202"/>
        <end position="216"/>
    </location>
</feature>
<reference evidence="4" key="1">
    <citation type="submission" date="2016-10" db="EMBL/GenBank/DDBJ databases">
        <authorList>
            <person name="Varghese N."/>
            <person name="Submissions S."/>
        </authorList>
    </citation>
    <scope>NUCLEOTIDE SEQUENCE [LARGE SCALE GENOMIC DNA]</scope>
    <source>
        <strain evidence="4">CGMCC 4.7042</strain>
    </source>
</reference>
<feature type="region of interest" description="Disordered" evidence="1">
    <location>
        <begin position="82"/>
        <end position="130"/>
    </location>
</feature>
<dbReference type="OrthoDB" id="3481735at2"/>
<name>A0A1G9MIY5_9ACTN</name>
<keyword evidence="2" id="KW-0812">Transmembrane</keyword>
<feature type="compositionally biased region" description="Low complexity" evidence="1">
    <location>
        <begin position="254"/>
        <end position="269"/>
    </location>
</feature>
<feature type="transmembrane region" description="Helical" evidence="2">
    <location>
        <begin position="133"/>
        <end position="151"/>
    </location>
</feature>
<dbReference type="GeneID" id="40827447"/>
<sequence length="295" mass="28610">MGKQRPEMHHKRDDGTAEQKERRLDLSVPQVAGSALAAVAAAVLASRLGVYGTILGAGLVGVVATCGGSLFQHLFRRTGEQIRDVTQQARPNGPRLSAGSPEPEPPASGGPPGCGEFGEATTRGTRVRGRKRSALAAAVVFVVAMLGITGYELASGQDLAGGRGTTVGTAVRGGGGDPAGSGAPAPPGPRHDGNGEGHPGGDRGTGSGTDGGSSGGRDGDGTAGDRRPGSGSDPGSHPGSGTGPGADGGDGDRPAPGSSESTGEESPAAPQDPTPSAPSVPAPSSSTGATAPDSP</sequence>
<feature type="compositionally biased region" description="Gly residues" evidence="1">
    <location>
        <begin position="238"/>
        <end position="248"/>
    </location>
</feature>
<keyword evidence="2" id="KW-0472">Membrane</keyword>
<feature type="region of interest" description="Disordered" evidence="1">
    <location>
        <begin position="1"/>
        <end position="23"/>
    </location>
</feature>
<feature type="compositionally biased region" description="Basic and acidic residues" evidence="1">
    <location>
        <begin position="217"/>
        <end position="228"/>
    </location>
</feature>
<feature type="compositionally biased region" description="Pro residues" evidence="1">
    <location>
        <begin position="270"/>
        <end position="281"/>
    </location>
</feature>
<feature type="region of interest" description="Disordered" evidence="1">
    <location>
        <begin position="155"/>
        <end position="295"/>
    </location>
</feature>
<feature type="compositionally biased region" description="Basic and acidic residues" evidence="1">
    <location>
        <begin position="189"/>
        <end position="201"/>
    </location>
</feature>
<feature type="compositionally biased region" description="Low complexity" evidence="1">
    <location>
        <begin position="282"/>
        <end position="295"/>
    </location>
</feature>
<feature type="compositionally biased region" description="Gly residues" evidence="1">
    <location>
        <begin position="159"/>
        <end position="179"/>
    </location>
</feature>
<protein>
    <submittedName>
        <fullName evidence="3">Uncharacterized protein</fullName>
    </submittedName>
</protein>
<keyword evidence="2" id="KW-1133">Transmembrane helix</keyword>
<feature type="transmembrane region" description="Helical" evidence="2">
    <location>
        <begin position="50"/>
        <end position="71"/>
    </location>
</feature>
<organism evidence="3 4">
    <name type="scientific">Streptomyces wuyuanensis</name>
    <dbReference type="NCBI Taxonomy" id="1196353"/>
    <lineage>
        <taxon>Bacteria</taxon>
        <taxon>Bacillati</taxon>
        <taxon>Actinomycetota</taxon>
        <taxon>Actinomycetes</taxon>
        <taxon>Kitasatosporales</taxon>
        <taxon>Streptomycetaceae</taxon>
        <taxon>Streptomyces</taxon>
    </lineage>
</organism>
<evidence type="ECO:0000313" key="3">
    <source>
        <dbReference type="EMBL" id="SDL73961.1"/>
    </source>
</evidence>
<evidence type="ECO:0000313" key="4">
    <source>
        <dbReference type="Proteomes" id="UP000199063"/>
    </source>
</evidence>
<proteinExistence type="predicted"/>
<dbReference type="AlphaFoldDB" id="A0A1G9MIY5"/>
<evidence type="ECO:0000256" key="2">
    <source>
        <dbReference type="SAM" id="Phobius"/>
    </source>
</evidence>
<dbReference type="EMBL" id="FNHI01000001">
    <property type="protein sequence ID" value="SDL73961.1"/>
    <property type="molecule type" value="Genomic_DNA"/>
</dbReference>
<feature type="transmembrane region" description="Helical" evidence="2">
    <location>
        <begin position="26"/>
        <end position="44"/>
    </location>
</feature>
<evidence type="ECO:0000256" key="1">
    <source>
        <dbReference type="SAM" id="MobiDB-lite"/>
    </source>
</evidence>
<dbReference type="STRING" id="1196353.SAMN05444921_101108"/>
<gene>
    <name evidence="3" type="ORF">SAMN05444921_101108</name>
</gene>